<organism evidence="7 8">
    <name type="scientific">Varroa destructor</name>
    <name type="common">Honeybee mite</name>
    <dbReference type="NCBI Taxonomy" id="109461"/>
    <lineage>
        <taxon>Eukaryota</taxon>
        <taxon>Metazoa</taxon>
        <taxon>Ecdysozoa</taxon>
        <taxon>Arthropoda</taxon>
        <taxon>Chelicerata</taxon>
        <taxon>Arachnida</taxon>
        <taxon>Acari</taxon>
        <taxon>Parasitiformes</taxon>
        <taxon>Mesostigmata</taxon>
        <taxon>Gamasina</taxon>
        <taxon>Dermanyssoidea</taxon>
        <taxon>Varroidae</taxon>
        <taxon>Varroa</taxon>
    </lineage>
</organism>
<comment type="subcellular location">
    <subcellularLocation>
        <location evidence="1">Membrane</location>
        <topology evidence="1">Single-pass membrane protein</topology>
    </subcellularLocation>
</comment>
<evidence type="ECO:0000313" key="8">
    <source>
        <dbReference type="Proteomes" id="UP000594260"/>
    </source>
</evidence>
<dbReference type="AlphaFoldDB" id="A0A7M7KCF8"/>
<dbReference type="PRINTS" id="PR00109">
    <property type="entry name" value="TYRKINASE"/>
</dbReference>
<dbReference type="Proteomes" id="UP000594260">
    <property type="component" value="Unplaced"/>
</dbReference>
<evidence type="ECO:0000256" key="4">
    <source>
        <dbReference type="SAM" id="MobiDB-lite"/>
    </source>
</evidence>
<dbReference type="GO" id="GO:0043121">
    <property type="term" value="F:neurotrophin binding"/>
    <property type="evidence" value="ECO:0007669"/>
    <property type="project" value="TreeGrafter"/>
</dbReference>
<dbReference type="SUPFAM" id="SSF56112">
    <property type="entry name" value="Protein kinase-like (PK-like)"/>
    <property type="match status" value="1"/>
</dbReference>
<dbReference type="PANTHER" id="PTHR24416">
    <property type="entry name" value="TYROSINE-PROTEIN KINASE RECEPTOR"/>
    <property type="match status" value="1"/>
</dbReference>
<evidence type="ECO:0000256" key="3">
    <source>
        <dbReference type="PROSITE-ProRule" id="PRU10141"/>
    </source>
</evidence>
<dbReference type="Gene3D" id="3.30.200.20">
    <property type="entry name" value="Phosphorylase Kinase, domain 1"/>
    <property type="match status" value="1"/>
</dbReference>
<dbReference type="InterPro" id="IPR001245">
    <property type="entry name" value="Ser-Thr/Tyr_kinase_cat_dom"/>
</dbReference>
<evidence type="ECO:0000256" key="5">
    <source>
        <dbReference type="SAM" id="Phobius"/>
    </source>
</evidence>
<evidence type="ECO:0000256" key="1">
    <source>
        <dbReference type="ARBA" id="ARBA00004167"/>
    </source>
</evidence>
<dbReference type="PROSITE" id="PS00107">
    <property type="entry name" value="PROTEIN_KINASE_ATP"/>
    <property type="match status" value="1"/>
</dbReference>
<dbReference type="GO" id="GO:1990090">
    <property type="term" value="P:cellular response to nerve growth factor stimulus"/>
    <property type="evidence" value="ECO:0007669"/>
    <property type="project" value="TreeGrafter"/>
</dbReference>
<dbReference type="PROSITE" id="PS00109">
    <property type="entry name" value="PROTEIN_KINASE_TYR"/>
    <property type="match status" value="1"/>
</dbReference>
<keyword evidence="5" id="KW-0472">Membrane</keyword>
<dbReference type="Gene3D" id="1.10.510.10">
    <property type="entry name" value="Transferase(Phosphotransferase) domain 1"/>
    <property type="match status" value="1"/>
</dbReference>
<dbReference type="InterPro" id="IPR011009">
    <property type="entry name" value="Kinase-like_dom_sf"/>
</dbReference>
<dbReference type="Pfam" id="PF07714">
    <property type="entry name" value="PK_Tyr_Ser-Thr"/>
    <property type="match status" value="1"/>
</dbReference>
<evidence type="ECO:0000256" key="2">
    <source>
        <dbReference type="ARBA" id="ARBA00051243"/>
    </source>
</evidence>
<dbReference type="GO" id="GO:0010976">
    <property type="term" value="P:positive regulation of neuron projection development"/>
    <property type="evidence" value="ECO:0007669"/>
    <property type="project" value="TreeGrafter"/>
</dbReference>
<dbReference type="InterPro" id="IPR000719">
    <property type="entry name" value="Prot_kinase_dom"/>
</dbReference>
<proteinExistence type="predicted"/>
<dbReference type="OrthoDB" id="3256376at2759"/>
<dbReference type="GeneID" id="111251411"/>
<dbReference type="SMART" id="SM00219">
    <property type="entry name" value="TyrKc"/>
    <property type="match status" value="1"/>
</dbReference>
<protein>
    <recommendedName>
        <fullName evidence="6">Protein kinase domain-containing protein</fullName>
    </recommendedName>
</protein>
<evidence type="ECO:0000259" key="6">
    <source>
        <dbReference type="PROSITE" id="PS50011"/>
    </source>
</evidence>
<name>A0A7M7KCF8_VARDE</name>
<dbReference type="InterPro" id="IPR008266">
    <property type="entry name" value="Tyr_kinase_AS"/>
</dbReference>
<feature type="region of interest" description="Disordered" evidence="4">
    <location>
        <begin position="1"/>
        <end position="25"/>
    </location>
</feature>
<dbReference type="InterPro" id="IPR020635">
    <property type="entry name" value="Tyr_kinase_cat_dom"/>
</dbReference>
<comment type="catalytic activity">
    <reaction evidence="2">
        <text>L-tyrosyl-[protein] + ATP = O-phospho-L-tyrosyl-[protein] + ADP + H(+)</text>
        <dbReference type="Rhea" id="RHEA:10596"/>
        <dbReference type="Rhea" id="RHEA-COMP:10136"/>
        <dbReference type="Rhea" id="RHEA-COMP:20101"/>
        <dbReference type="ChEBI" id="CHEBI:15378"/>
        <dbReference type="ChEBI" id="CHEBI:30616"/>
        <dbReference type="ChEBI" id="CHEBI:46858"/>
        <dbReference type="ChEBI" id="CHEBI:61978"/>
        <dbReference type="ChEBI" id="CHEBI:456216"/>
        <dbReference type="EC" id="2.7.10.1"/>
    </reaction>
</comment>
<keyword evidence="5" id="KW-1133">Transmembrane helix</keyword>
<dbReference type="GO" id="GO:0051897">
    <property type="term" value="P:positive regulation of phosphatidylinositol 3-kinase/protein kinase B signal transduction"/>
    <property type="evidence" value="ECO:0007669"/>
    <property type="project" value="TreeGrafter"/>
</dbReference>
<dbReference type="GO" id="GO:0005886">
    <property type="term" value="C:plasma membrane"/>
    <property type="evidence" value="ECO:0007669"/>
    <property type="project" value="TreeGrafter"/>
</dbReference>
<dbReference type="GO" id="GO:0043235">
    <property type="term" value="C:receptor complex"/>
    <property type="evidence" value="ECO:0007669"/>
    <property type="project" value="TreeGrafter"/>
</dbReference>
<dbReference type="PROSITE" id="PS50011">
    <property type="entry name" value="PROTEIN_KINASE_DOM"/>
    <property type="match status" value="1"/>
</dbReference>
<dbReference type="InterPro" id="IPR050122">
    <property type="entry name" value="RTK"/>
</dbReference>
<keyword evidence="5" id="KW-0812">Transmembrane</keyword>
<keyword evidence="8" id="KW-1185">Reference proteome</keyword>
<dbReference type="InterPro" id="IPR017441">
    <property type="entry name" value="Protein_kinase_ATP_BS"/>
</dbReference>
<dbReference type="PANTHER" id="PTHR24416:SF619">
    <property type="entry name" value="TYROSINE-PROTEIN KINASE TRANSMEMBRANE RECEPTOR ROR-LIKE PROTEIN"/>
    <property type="match status" value="1"/>
</dbReference>
<dbReference type="GO" id="GO:0005524">
    <property type="term" value="F:ATP binding"/>
    <property type="evidence" value="ECO:0007669"/>
    <property type="project" value="UniProtKB-UniRule"/>
</dbReference>
<feature type="compositionally biased region" description="Basic and acidic residues" evidence="4">
    <location>
        <begin position="14"/>
        <end position="25"/>
    </location>
</feature>
<dbReference type="GO" id="GO:0004714">
    <property type="term" value="F:transmembrane receptor protein tyrosine kinase activity"/>
    <property type="evidence" value="ECO:0007669"/>
    <property type="project" value="UniProtKB-EC"/>
</dbReference>
<dbReference type="InParanoid" id="A0A7M7KCF8"/>
<evidence type="ECO:0000313" key="7">
    <source>
        <dbReference type="EnsemblMetazoa" id="XP_022663701"/>
    </source>
</evidence>
<dbReference type="RefSeq" id="XP_022663701.1">
    <property type="nucleotide sequence ID" value="XM_022807966.1"/>
</dbReference>
<dbReference type="FunFam" id="1.10.510.10:FF:001614">
    <property type="entry name" value="Nerve growth factor receptor TRKA, putative"/>
    <property type="match status" value="1"/>
</dbReference>
<feature type="domain" description="Protein kinase" evidence="6">
    <location>
        <begin position="298"/>
        <end position="571"/>
    </location>
</feature>
<dbReference type="EnsemblMetazoa" id="XM_022807966">
    <property type="protein sequence ID" value="XP_022663701"/>
    <property type="gene ID" value="LOC111251411"/>
</dbReference>
<keyword evidence="3" id="KW-0067">ATP-binding</keyword>
<reference evidence="7" key="1">
    <citation type="submission" date="2021-01" db="UniProtKB">
        <authorList>
            <consortium name="EnsemblMetazoa"/>
        </authorList>
    </citation>
    <scope>IDENTIFICATION</scope>
</reference>
<keyword evidence="3" id="KW-0547">Nucleotide-binding</keyword>
<feature type="transmembrane region" description="Helical" evidence="5">
    <location>
        <begin position="209"/>
        <end position="231"/>
    </location>
</feature>
<dbReference type="KEGG" id="vde:111251411"/>
<accession>A0A7M7KCF8</accession>
<dbReference type="GO" id="GO:0007169">
    <property type="term" value="P:cell surface receptor protein tyrosine kinase signaling pathway"/>
    <property type="evidence" value="ECO:0007669"/>
    <property type="project" value="TreeGrafter"/>
</dbReference>
<dbReference type="GO" id="GO:0005030">
    <property type="term" value="F:neurotrophin receptor activity"/>
    <property type="evidence" value="ECO:0007669"/>
    <property type="project" value="TreeGrafter"/>
</dbReference>
<sequence>MLDKNIVMKRKRNRDPSRKKATKTDKLSEQLRMVDVVDGRQHSSFIMEPTLPELKDISVESNEHSLNISDDLLNHQQTLSPTAGGVVMTLASTHRPAEEHDKAFVQDLKQTDPDMFVGDVFNQGKLRACVEPVPSKFECFNDFVCNFTPRGRHLCMCPHHIPILVTNRIGSNSDRCSAPVAEVGDNFKSGNVDNPTLPLPVEPQSNLPLLALGIAFFITGTFLLVSVLIFVRRKHPNTRSCRDMMTCQVEANTGLPLTRSHSLNKGIQYVTNPAYHPTHLDTPFKRVLHEFEIDQEKVEFIEKIGEGCFGKVHRALYTQLDGSTLNVAVKVLKDSASHEALADFEREVLIMANFSHPNILKLIGVVYKDNDVVPWMVFEFMQHGDLAELLRVNAYNRSEGYRAPFVHIAKADLLSIASQIANGMLYLSVQHFVHRDLATRNCLVGNNLCVKISDFGMSRDVYTCDYYKIGGSRMLPVRWMAPESIMYGKFTLESDMWSYGVVLWEIFTFGKQPYYGHSNEEVVKLILQGILLCPPEDCPAYVYSIMAGCWKTDPLDRLSFEDICKQLRQEIKKEETDASSIKDCRKLGQLSLDLDDYLLPKCATSQL</sequence>
<feature type="binding site" evidence="3">
    <location>
        <position position="330"/>
    </location>
    <ligand>
        <name>ATP</name>
        <dbReference type="ChEBI" id="CHEBI:30616"/>
    </ligand>
</feature>
<dbReference type="GO" id="GO:0030424">
    <property type="term" value="C:axon"/>
    <property type="evidence" value="ECO:0007669"/>
    <property type="project" value="TreeGrafter"/>
</dbReference>